<evidence type="ECO:0000313" key="3">
    <source>
        <dbReference type="Proteomes" id="UP000689195"/>
    </source>
</evidence>
<feature type="region of interest" description="Disordered" evidence="1">
    <location>
        <begin position="93"/>
        <end position="123"/>
    </location>
</feature>
<dbReference type="EMBL" id="CAJJDO010000018">
    <property type="protein sequence ID" value="CAD8149054.1"/>
    <property type="molecule type" value="Genomic_DNA"/>
</dbReference>
<dbReference type="AlphaFoldDB" id="A0A8S1TC57"/>
<evidence type="ECO:0000256" key="1">
    <source>
        <dbReference type="SAM" id="MobiDB-lite"/>
    </source>
</evidence>
<keyword evidence="3" id="KW-1185">Reference proteome</keyword>
<gene>
    <name evidence="2" type="ORF">PPENT_87.1.T0180391</name>
</gene>
<reference evidence="2" key="1">
    <citation type="submission" date="2021-01" db="EMBL/GenBank/DDBJ databases">
        <authorList>
            <consortium name="Genoscope - CEA"/>
            <person name="William W."/>
        </authorList>
    </citation>
    <scope>NUCLEOTIDE SEQUENCE</scope>
</reference>
<dbReference type="OrthoDB" id="438630at2759"/>
<comment type="caution">
    <text evidence="2">The sequence shown here is derived from an EMBL/GenBank/DDBJ whole genome shotgun (WGS) entry which is preliminary data.</text>
</comment>
<name>A0A8S1TC57_9CILI</name>
<proteinExistence type="predicted"/>
<accession>A0A8S1TC57</accession>
<organism evidence="2 3">
    <name type="scientific">Paramecium pentaurelia</name>
    <dbReference type="NCBI Taxonomy" id="43138"/>
    <lineage>
        <taxon>Eukaryota</taxon>
        <taxon>Sar</taxon>
        <taxon>Alveolata</taxon>
        <taxon>Ciliophora</taxon>
        <taxon>Intramacronucleata</taxon>
        <taxon>Oligohymenophorea</taxon>
        <taxon>Peniculida</taxon>
        <taxon>Parameciidae</taxon>
        <taxon>Paramecium</taxon>
    </lineage>
</organism>
<protein>
    <submittedName>
        <fullName evidence="2">Uncharacterized protein</fullName>
    </submittedName>
</protein>
<evidence type="ECO:0000313" key="2">
    <source>
        <dbReference type="EMBL" id="CAD8149054.1"/>
    </source>
</evidence>
<sequence length="123" mass="14588">MYWNIYQIGQQNLLNYYNYHMLKQDPQQQMSLSINSLKQQDKVGKTSNTRQGGDKLVCDSGLTPLTYDIRKDFHRKQLQIDYGEIQRMMKDLHSIQSEFMNQPEEEENGSDDGNKGKKRYNKF</sequence>
<dbReference type="Proteomes" id="UP000689195">
    <property type="component" value="Unassembled WGS sequence"/>
</dbReference>